<dbReference type="GO" id="GO:0030246">
    <property type="term" value="F:carbohydrate binding"/>
    <property type="evidence" value="ECO:0007669"/>
    <property type="project" value="InterPro"/>
</dbReference>
<dbReference type="RefSeq" id="WP_035447040.1">
    <property type="nucleotide sequence ID" value="NZ_JNHN01000003.1"/>
</dbReference>
<dbReference type="PATRIC" id="fig|1339349.3.peg.64"/>
<comment type="subunit">
    <text evidence="2">Monomer.</text>
</comment>
<evidence type="ECO:0000313" key="10">
    <source>
        <dbReference type="EMBL" id="KDS64983.1"/>
    </source>
</evidence>
<evidence type="ECO:0000256" key="6">
    <source>
        <dbReference type="SAM" id="SignalP"/>
    </source>
</evidence>
<comment type="cofactor">
    <cofactor evidence="1">
        <name>Ca(2+)</name>
        <dbReference type="ChEBI" id="CHEBI:29108"/>
    </cofactor>
</comment>
<protein>
    <submittedName>
        <fullName evidence="10">Putative alpha-glucosidase</fullName>
    </submittedName>
</protein>
<dbReference type="InterPro" id="IPR052720">
    <property type="entry name" value="Glycosyl_hydrolase_97"/>
</dbReference>
<dbReference type="Pfam" id="PF10566">
    <property type="entry name" value="Glyco_hydro_97"/>
    <property type="match status" value="1"/>
</dbReference>
<dbReference type="EMBL" id="JNHN01000003">
    <property type="protein sequence ID" value="KDS64983.1"/>
    <property type="molecule type" value="Genomic_DNA"/>
</dbReference>
<evidence type="ECO:0000259" key="9">
    <source>
        <dbReference type="Pfam" id="PF14509"/>
    </source>
</evidence>
<dbReference type="GO" id="GO:0016798">
    <property type="term" value="F:hydrolase activity, acting on glycosyl bonds"/>
    <property type="evidence" value="ECO:0007669"/>
    <property type="project" value="UniProtKB-KW"/>
</dbReference>
<dbReference type="Pfam" id="PF14509">
    <property type="entry name" value="GH97_C"/>
    <property type="match status" value="1"/>
</dbReference>
<dbReference type="InterPro" id="IPR029483">
    <property type="entry name" value="GH97_C"/>
</dbReference>
<keyword evidence="5" id="KW-0326">Glycosidase</keyword>
<dbReference type="PROSITE" id="PS51257">
    <property type="entry name" value="PROKAR_LIPOPROTEIN"/>
    <property type="match status" value="1"/>
</dbReference>
<dbReference type="AlphaFoldDB" id="A0A078STI5"/>
<evidence type="ECO:0000256" key="3">
    <source>
        <dbReference type="ARBA" id="ARBA00022801"/>
    </source>
</evidence>
<dbReference type="PANTHER" id="PTHR35803:SF2">
    <property type="entry name" value="RETAINING ALPHA-GALACTOSIDASE"/>
    <property type="match status" value="1"/>
</dbReference>
<feature type="domain" description="Glycosyl-hydrolase 97 catalytic" evidence="7">
    <location>
        <begin position="329"/>
        <end position="487"/>
    </location>
</feature>
<dbReference type="Proteomes" id="UP000028013">
    <property type="component" value="Unassembled WGS sequence"/>
</dbReference>
<comment type="caution">
    <text evidence="10">The sequence shown here is derived from an EMBL/GenBank/DDBJ whole genome shotgun (WGS) entry which is preliminary data.</text>
</comment>
<sequence length="690" mass="77418">MNRISTCFASLLLSCALTAQAQQYQLNSPDGKLIVNIEAGQTLNWAIAHDGTTVLLPSDIAMQCTEAEGKPIAFTFGKNVKVTKATRTSVDTSFPTPFYKKANVKDTYNQLTLKCRNGYSIQFRAYDDGAAYRFVSELRKPFCVKDEIAEFNFDRDYHAFVPYINDNRAGERYCYSFESYYDEAPLSRMYKDSLAITPLMVELENGKKAVIMEAGLSNYPGMFLTANPQMPHGVKAEFAPYPQETVIGGYDRLNLVPTKRADVISKPNNAPYFCPNGRPTGKQTYPWRAVLVVTHDTQLANNDMMQRLAPECRIADTSWIKPGKVAWDWWNTCNLTGVDFKAGMNTPTYKKYIDFAAENQLEYIIIDEGWSGKESLMEDISPEINLEELVAYGNQKGIGIILWASWRNLTGGGDISPAVEQVISHYAQMGIKGFKIDFFDRDDQIAISSTEQLAACAAKHHMLLDLHGLKPFGIQRAYPNILNFEGVKGQENSKWEPIVNGAPLHDFPRYDVTAPYLRQLVGPMDYTPGAMVNATRSLFRSVNDHPMSQGTRVHQMAMYTVFEAPLQMLADSPSKYIKEQECTDFIAKVPTTFDETIALDGKIAEYITIARRKGNTWFVGSMTNWTPRSCTIDLSFLGEGNYEAEIFADGVNADREATDYKKEVRIVTAKDKLNVQLAPGGGWTARITKK</sequence>
<evidence type="ECO:0000256" key="1">
    <source>
        <dbReference type="ARBA" id="ARBA00001913"/>
    </source>
</evidence>
<keyword evidence="4" id="KW-0106">Calcium</keyword>
<dbReference type="Pfam" id="PF14508">
    <property type="entry name" value="GH97_N"/>
    <property type="match status" value="1"/>
</dbReference>
<keyword evidence="3" id="KW-0378">Hydrolase</keyword>
<dbReference type="Gene3D" id="2.60.40.1180">
    <property type="entry name" value="Golgi alpha-mannosidase II"/>
    <property type="match status" value="1"/>
</dbReference>
<name>A0A078STI5_BACUN</name>
<proteinExistence type="predicted"/>
<evidence type="ECO:0000256" key="2">
    <source>
        <dbReference type="ARBA" id="ARBA00011245"/>
    </source>
</evidence>
<accession>A0A078STI5</accession>
<dbReference type="InterPro" id="IPR019563">
    <property type="entry name" value="GH97_catalytic"/>
</dbReference>
<dbReference type="InterPro" id="IPR029486">
    <property type="entry name" value="GH97_N"/>
</dbReference>
<reference evidence="10 11" key="1">
    <citation type="submission" date="2014-04" db="EMBL/GenBank/DDBJ databases">
        <authorList>
            <person name="Sears C."/>
            <person name="Carroll K."/>
            <person name="Sack B.R."/>
            <person name="Qadri F."/>
            <person name="Myers L.L."/>
            <person name="Chung G.-T."/>
            <person name="Escheverria P."/>
            <person name="Fraser C.M."/>
            <person name="Sadzewicz L."/>
            <person name="Shefchek K.A."/>
            <person name="Tallon L."/>
            <person name="Das S.P."/>
            <person name="Daugherty S."/>
            <person name="Mongodin E.F."/>
        </authorList>
    </citation>
    <scope>NUCLEOTIDE SEQUENCE [LARGE SCALE GENOMIC DNA]</scope>
    <source>
        <strain evidence="10 11">3978 T3 ii</strain>
    </source>
</reference>
<dbReference type="InterPro" id="IPR014718">
    <property type="entry name" value="GH-type_carb-bd"/>
</dbReference>
<dbReference type="PANTHER" id="PTHR35803">
    <property type="entry name" value="GLUCAN 1,4-ALPHA-GLUCOSIDASE SUSB-RELATED"/>
    <property type="match status" value="1"/>
</dbReference>
<dbReference type="Gene3D" id="3.20.20.70">
    <property type="entry name" value="Aldolase class I"/>
    <property type="match status" value="1"/>
</dbReference>
<dbReference type="InterPro" id="IPR017853">
    <property type="entry name" value="GH"/>
</dbReference>
<dbReference type="SUPFAM" id="SSF51445">
    <property type="entry name" value="(Trans)glycosidases"/>
    <property type="match status" value="1"/>
</dbReference>
<dbReference type="InterPro" id="IPR013785">
    <property type="entry name" value="Aldolase_TIM"/>
</dbReference>
<organism evidence="10 11">
    <name type="scientific">Bacteroides uniformis str. 3978 T3 ii</name>
    <dbReference type="NCBI Taxonomy" id="1339349"/>
    <lineage>
        <taxon>Bacteria</taxon>
        <taxon>Pseudomonadati</taxon>
        <taxon>Bacteroidota</taxon>
        <taxon>Bacteroidia</taxon>
        <taxon>Bacteroidales</taxon>
        <taxon>Bacteroidaceae</taxon>
        <taxon>Bacteroides</taxon>
    </lineage>
</organism>
<evidence type="ECO:0000256" key="5">
    <source>
        <dbReference type="ARBA" id="ARBA00023295"/>
    </source>
</evidence>
<feature type="domain" description="Glycosyl-hydrolase 97 C-terminal oligomerisation" evidence="9">
    <location>
        <begin position="592"/>
        <end position="687"/>
    </location>
</feature>
<evidence type="ECO:0000256" key="4">
    <source>
        <dbReference type="ARBA" id="ARBA00022837"/>
    </source>
</evidence>
<feature type="signal peptide" evidence="6">
    <location>
        <begin position="1"/>
        <end position="21"/>
    </location>
</feature>
<feature type="chain" id="PRO_5001745106" evidence="6">
    <location>
        <begin position="22"/>
        <end position="690"/>
    </location>
</feature>
<evidence type="ECO:0000259" key="8">
    <source>
        <dbReference type="Pfam" id="PF14508"/>
    </source>
</evidence>
<feature type="domain" description="Glycosyl-hydrolase 97 N-terminal" evidence="8">
    <location>
        <begin position="26"/>
        <end position="309"/>
    </location>
</feature>
<gene>
    <name evidence="10" type="ORF">M094_3155</name>
</gene>
<evidence type="ECO:0000259" key="7">
    <source>
        <dbReference type="Pfam" id="PF10566"/>
    </source>
</evidence>
<keyword evidence="6" id="KW-0732">Signal</keyword>
<dbReference type="Gene3D" id="2.70.98.10">
    <property type="match status" value="1"/>
</dbReference>
<evidence type="ECO:0000313" key="11">
    <source>
        <dbReference type="Proteomes" id="UP000028013"/>
    </source>
</evidence>
<dbReference type="InterPro" id="IPR013780">
    <property type="entry name" value="Glyco_hydro_b"/>
</dbReference>